<feature type="region of interest" description="Disordered" evidence="1">
    <location>
        <begin position="190"/>
        <end position="279"/>
    </location>
</feature>
<dbReference type="VEuPathDB" id="FungiDB:PCH_Pc22g15050"/>
<feature type="region of interest" description="Disordered" evidence="1">
    <location>
        <begin position="124"/>
        <end position="146"/>
    </location>
</feature>
<dbReference type="GeneID" id="8304656"/>
<sequence>MIPSFPFVVHLRSAQKICWLVPTTLPSKLSIFSNASSHRFVPSLWALTNLSRVSVCHFETSPRHTEQAPTEAAMSALAVPQLTRVALEATEQVLPASALSEPAVPKPAQADSDEIDTFKTEQVRTEAALSEPAVPEPTQAAPEPTSLRVNVSDDVLGVPAPSEPAQIKSAHATPLWTERVRRVHVVPEPTLSGSDRAVPSEWTDTQSRASSPKGQELAAAPLQEDGSQDTMELVTDEDIDMDWDEEPVITPNQDALAAPSQASAEHASPLHRLPSRIMP</sequence>
<dbReference type="EMBL" id="AM920437">
    <property type="protein sequence ID" value="CAP98793.1"/>
    <property type="molecule type" value="Genomic_DNA"/>
</dbReference>
<reference evidence="2 3" key="1">
    <citation type="journal article" date="2008" name="Nat. Biotechnol.">
        <title>Genome sequencing and analysis of the filamentous fungus Penicillium chrysogenum.</title>
        <authorList>
            <person name="van den Berg M.A."/>
            <person name="Albang R."/>
            <person name="Albermann K."/>
            <person name="Badger J.H."/>
            <person name="Daran J.-M."/>
            <person name="Driessen A.J.M."/>
            <person name="Garcia-Estrada C."/>
            <person name="Fedorova N.D."/>
            <person name="Harris D.M."/>
            <person name="Heijne W.H.M."/>
            <person name="Joardar V.S."/>
            <person name="Kiel J.A.K.W."/>
            <person name="Kovalchuk A."/>
            <person name="Martin J.F."/>
            <person name="Nierman W.C."/>
            <person name="Nijland J.G."/>
            <person name="Pronk J.T."/>
            <person name="Roubos J.A."/>
            <person name="van der Klei I.J."/>
            <person name="van Peij N.N.M.E."/>
            <person name="Veenhuis M."/>
            <person name="von Doehren H."/>
            <person name="Wagner C."/>
            <person name="Wortman J.R."/>
            <person name="Bovenberg R.A.L."/>
        </authorList>
    </citation>
    <scope>NUCLEOTIDE SEQUENCE [LARGE SCALE GENOMIC DNA]</scope>
    <source>
        <strain evidence="3">ATCC 28089 / DSM 1075 / NRRL 1951 / Wisconsin 54-1255</strain>
    </source>
</reference>
<evidence type="ECO:0000313" key="2">
    <source>
        <dbReference type="EMBL" id="CAP98793.1"/>
    </source>
</evidence>
<name>B6HVM4_PENRW</name>
<feature type="compositionally biased region" description="Polar residues" evidence="1">
    <location>
        <begin position="202"/>
        <end position="213"/>
    </location>
</feature>
<dbReference type="Proteomes" id="UP000000724">
    <property type="component" value="Contig Pc00c22"/>
</dbReference>
<protein>
    <submittedName>
        <fullName evidence="2">Uncharacterized protein</fullName>
    </submittedName>
</protein>
<dbReference type="AlphaFoldDB" id="B6HVM4"/>
<feature type="compositionally biased region" description="Acidic residues" evidence="1">
    <location>
        <begin position="234"/>
        <end position="247"/>
    </location>
</feature>
<organism evidence="2 3">
    <name type="scientific">Penicillium rubens (strain ATCC 28089 / DSM 1075 / NRRL 1951 / Wisconsin 54-1255)</name>
    <name type="common">Penicillium chrysogenum</name>
    <dbReference type="NCBI Taxonomy" id="500485"/>
    <lineage>
        <taxon>Eukaryota</taxon>
        <taxon>Fungi</taxon>
        <taxon>Dikarya</taxon>
        <taxon>Ascomycota</taxon>
        <taxon>Pezizomycotina</taxon>
        <taxon>Eurotiomycetes</taxon>
        <taxon>Eurotiomycetidae</taxon>
        <taxon>Eurotiales</taxon>
        <taxon>Aspergillaceae</taxon>
        <taxon>Penicillium</taxon>
        <taxon>Penicillium chrysogenum species complex</taxon>
    </lineage>
</organism>
<evidence type="ECO:0000313" key="3">
    <source>
        <dbReference type="Proteomes" id="UP000000724"/>
    </source>
</evidence>
<gene>
    <name evidence="2" type="ORF">Pc22g15050</name>
    <name evidence="2" type="ORF">PCH_Pc22g15050</name>
</gene>
<proteinExistence type="predicted"/>
<dbReference type="KEGG" id="pcs:N7525_004869"/>
<dbReference type="HOGENOM" id="CLU_997845_0_0_1"/>
<keyword evidence="3" id="KW-1185">Reference proteome</keyword>
<dbReference type="OrthoDB" id="4354728at2759"/>
<accession>B6HVM4</accession>
<evidence type="ECO:0000256" key="1">
    <source>
        <dbReference type="SAM" id="MobiDB-lite"/>
    </source>
</evidence>